<feature type="region of interest" description="Disordered" evidence="2">
    <location>
        <begin position="54"/>
        <end position="110"/>
    </location>
</feature>
<accession>A0A7W7RCB3</accession>
<name>A0A7W7RCB3_9ACTN</name>
<evidence type="ECO:0000313" key="6">
    <source>
        <dbReference type="Proteomes" id="UP000523007"/>
    </source>
</evidence>
<dbReference type="InterPro" id="IPR003587">
    <property type="entry name" value="Hint_dom_N"/>
</dbReference>
<feature type="transmembrane region" description="Helical" evidence="3">
    <location>
        <begin position="12"/>
        <end position="32"/>
    </location>
</feature>
<dbReference type="RefSeq" id="WP_184573769.1">
    <property type="nucleotide sequence ID" value="NZ_JACHJT010000001.1"/>
</dbReference>
<evidence type="ECO:0000259" key="4">
    <source>
        <dbReference type="SMART" id="SM00306"/>
    </source>
</evidence>
<dbReference type="PROSITE" id="PS50817">
    <property type="entry name" value="INTEIN_N_TER"/>
    <property type="match status" value="1"/>
</dbReference>
<dbReference type="SMART" id="SM00306">
    <property type="entry name" value="HintN"/>
    <property type="match status" value="1"/>
</dbReference>
<organism evidence="5 6">
    <name type="scientific">Lipingzhangella halophila</name>
    <dbReference type="NCBI Taxonomy" id="1783352"/>
    <lineage>
        <taxon>Bacteria</taxon>
        <taxon>Bacillati</taxon>
        <taxon>Actinomycetota</taxon>
        <taxon>Actinomycetes</taxon>
        <taxon>Streptosporangiales</taxon>
        <taxon>Nocardiopsidaceae</taxon>
        <taxon>Lipingzhangella</taxon>
    </lineage>
</organism>
<keyword evidence="3" id="KW-1133">Transmembrane helix</keyword>
<evidence type="ECO:0000256" key="2">
    <source>
        <dbReference type="SAM" id="MobiDB-lite"/>
    </source>
</evidence>
<dbReference type="Proteomes" id="UP000523007">
    <property type="component" value="Unassembled WGS sequence"/>
</dbReference>
<keyword evidence="3" id="KW-0812">Transmembrane</keyword>
<feature type="region of interest" description="Disordered" evidence="2">
    <location>
        <begin position="382"/>
        <end position="401"/>
    </location>
</feature>
<feature type="coiled-coil region" evidence="1">
    <location>
        <begin position="111"/>
        <end position="152"/>
    </location>
</feature>
<dbReference type="GO" id="GO:0016539">
    <property type="term" value="P:intein-mediated protein splicing"/>
    <property type="evidence" value="ECO:0007669"/>
    <property type="project" value="InterPro"/>
</dbReference>
<reference evidence="5 6" key="1">
    <citation type="submission" date="2020-08" db="EMBL/GenBank/DDBJ databases">
        <title>Sequencing the genomes of 1000 actinobacteria strains.</title>
        <authorList>
            <person name="Klenk H.-P."/>
        </authorList>
    </citation>
    <scope>NUCLEOTIDE SEQUENCE [LARGE SCALE GENOMIC DNA]</scope>
    <source>
        <strain evidence="5 6">DSM 102030</strain>
    </source>
</reference>
<proteinExistence type="predicted"/>
<feature type="domain" description="Hint" evidence="4">
    <location>
        <begin position="236"/>
        <end position="337"/>
    </location>
</feature>
<dbReference type="Pfam" id="PF07591">
    <property type="entry name" value="PT-HINT"/>
    <property type="match status" value="1"/>
</dbReference>
<dbReference type="InterPro" id="IPR006141">
    <property type="entry name" value="Intein_N"/>
</dbReference>
<dbReference type="Gene3D" id="2.170.16.10">
    <property type="entry name" value="Hedgehog/Intein (Hint) domain"/>
    <property type="match status" value="1"/>
</dbReference>
<keyword evidence="3" id="KW-0472">Membrane</keyword>
<dbReference type="SUPFAM" id="SSF51294">
    <property type="entry name" value="Hedgehog/intein (Hint) domain"/>
    <property type="match status" value="1"/>
</dbReference>
<keyword evidence="1" id="KW-0175">Coiled coil</keyword>
<evidence type="ECO:0000256" key="3">
    <source>
        <dbReference type="SAM" id="Phobius"/>
    </source>
</evidence>
<dbReference type="InterPro" id="IPR036844">
    <property type="entry name" value="Hint_dom_sf"/>
</dbReference>
<evidence type="ECO:0000256" key="1">
    <source>
        <dbReference type="SAM" id="Coils"/>
    </source>
</evidence>
<dbReference type="EMBL" id="JACHJT010000001">
    <property type="protein sequence ID" value="MBB4929357.1"/>
    <property type="molecule type" value="Genomic_DNA"/>
</dbReference>
<protein>
    <submittedName>
        <fullName evidence="5">Flp pilus assembly pilin Flp</fullName>
    </submittedName>
</protein>
<keyword evidence="6" id="KW-1185">Reference proteome</keyword>
<sequence length="516" mass="54603">MWRAEAGAGKVEYGAVILLVAAVTAAVIGFGLPGDVRALLDRSMCLVPGDQECEEAAAGDPDEDSGGDDESGDGEDEPGGGEESGDGGDGSEDEDGESGDGGEESGNENYDPELAEDLEEAESDLEDAEEELEEAESSYDEVFEELLQLLKELIGLQDAEDCLTEGDIVACIWTVVGFAPWGKAAKVAKKIPAIARLVTKWRRRSGRLDDAEEAADNARGSRDEALEACGLEPGGRNSFPADTPVLLAGGGTQAIADIDTGDYVVAADPETGTTAPRPVTDTITSFGDKELVTLTVLTDEGGEEITATGHHRFWDKEDREWVQADSLRPGDQLRAPDGGAVTVAGLNEFTQRQTVHNLTVHDLHTYYVSAGGTSVLVHNQNNGNGPCDPPGSSTPRTNPEHVEELKNNGVKFSEEDLVSTARRTSDDQVVFLENGNSRAGLQHILGEHSDDFARRGISENEVPDLVTKAASEGRQVGTQGRGNGRPIYEVEFNGETHRVAVTVGSNGFIVGANPAS</sequence>
<gene>
    <name evidence="5" type="ORF">F4561_000177</name>
</gene>
<evidence type="ECO:0000313" key="5">
    <source>
        <dbReference type="EMBL" id="MBB4929357.1"/>
    </source>
</evidence>
<comment type="caution">
    <text evidence="5">The sequence shown here is derived from an EMBL/GenBank/DDBJ whole genome shotgun (WGS) entry which is preliminary data.</text>
</comment>
<dbReference type="CDD" id="cd00081">
    <property type="entry name" value="Hint"/>
    <property type="match status" value="1"/>
</dbReference>
<dbReference type="AlphaFoldDB" id="A0A7W7RCB3"/>